<proteinExistence type="predicted"/>
<keyword evidence="2" id="KW-1185">Reference proteome</keyword>
<organism evidence="2 3">
    <name type="scientific">Diaphorina citri</name>
    <name type="common">Asian citrus psyllid</name>
    <dbReference type="NCBI Taxonomy" id="121845"/>
    <lineage>
        <taxon>Eukaryota</taxon>
        <taxon>Metazoa</taxon>
        <taxon>Ecdysozoa</taxon>
        <taxon>Arthropoda</taxon>
        <taxon>Hexapoda</taxon>
        <taxon>Insecta</taxon>
        <taxon>Pterygota</taxon>
        <taxon>Neoptera</taxon>
        <taxon>Paraneoptera</taxon>
        <taxon>Hemiptera</taxon>
        <taxon>Sternorrhyncha</taxon>
        <taxon>Psylloidea</taxon>
        <taxon>Psyllidae</taxon>
        <taxon>Diaphorininae</taxon>
        <taxon>Diaphorina</taxon>
    </lineage>
</organism>
<dbReference type="RefSeq" id="XP_026681339.1">
    <property type="nucleotide sequence ID" value="XM_026825538.1"/>
</dbReference>
<dbReference type="PaxDb" id="121845-A0A3Q0IYQ8"/>
<evidence type="ECO:0000313" key="2">
    <source>
        <dbReference type="Proteomes" id="UP000079169"/>
    </source>
</evidence>
<feature type="region of interest" description="Disordered" evidence="1">
    <location>
        <begin position="204"/>
        <end position="244"/>
    </location>
</feature>
<evidence type="ECO:0000313" key="3">
    <source>
        <dbReference type="RefSeq" id="XP_026681339.1"/>
    </source>
</evidence>
<sequence>MASAASFTSMGALFDLPSDHDVLARLKDAARKFLPDGWRDWTLVNSIDLEMEVDSSTLNKLRFALPTLEIVRAFDPSANCLKEYPYRDMKKKMLSWAFTRGLVLSPSAFSKQIRGSSHSHDIVARAVAPLKSEFVSRETADRILSNIEKPASRSSSVAMESTGEAARDLSLDDRFKAHEEKMMGRINETINSLFSRLQSELPAFNREESSHSETEESEFPERDVSPPPDSWEAPPLFDSPEEITVSPDLPFSFAPCVKEREPDVPLPSPEAEAHGRSSQKLDSVGWNRIKYMEAQKEIQAGGIFARLQPNPELDVPHNSLADLLACNDGAFGILCHGLILQRLALADTINMVVSKHPSVKSDLISALSSKESMFKKTSDNLLQYVCGKRAEAIASRRKLLEPAIRVPPRILKDIPPSEEYLFDPKSLAEAMRAQSSSVALAPPRLRLQRPQTTKKYNPRAHTLPSSSSSARKRPLNVKESHPSKKKRLSDAPRSKGHLKGNGKDYGRRRL</sequence>
<gene>
    <name evidence="3" type="primary">LOC113468547</name>
</gene>
<feature type="region of interest" description="Disordered" evidence="1">
    <location>
        <begin position="433"/>
        <end position="510"/>
    </location>
</feature>
<evidence type="ECO:0000256" key="1">
    <source>
        <dbReference type="SAM" id="MobiDB-lite"/>
    </source>
</evidence>
<name>A0A3Q0IYQ8_DIACI</name>
<feature type="compositionally biased region" description="Basic and acidic residues" evidence="1">
    <location>
        <begin position="501"/>
        <end position="510"/>
    </location>
</feature>
<dbReference type="KEGG" id="dci:113468547"/>
<dbReference type="GeneID" id="113468547"/>
<protein>
    <submittedName>
        <fullName evidence="3">Uncharacterized protein LOC113468547</fullName>
    </submittedName>
</protein>
<accession>A0A3Q0IYQ8</accession>
<feature type="compositionally biased region" description="Basic and acidic residues" evidence="1">
    <location>
        <begin position="205"/>
        <end position="224"/>
    </location>
</feature>
<feature type="region of interest" description="Disordered" evidence="1">
    <location>
        <begin position="260"/>
        <end position="279"/>
    </location>
</feature>
<reference evidence="3" key="1">
    <citation type="submission" date="2025-08" db="UniProtKB">
        <authorList>
            <consortium name="RefSeq"/>
        </authorList>
    </citation>
    <scope>IDENTIFICATION</scope>
</reference>
<dbReference type="AlphaFoldDB" id="A0A3Q0IYQ8"/>
<feature type="compositionally biased region" description="Basic and acidic residues" evidence="1">
    <location>
        <begin position="476"/>
        <end position="493"/>
    </location>
</feature>
<dbReference type="Proteomes" id="UP000079169">
    <property type="component" value="Unplaced"/>
</dbReference>